<dbReference type="InterPro" id="IPR032675">
    <property type="entry name" value="LRR_dom_sf"/>
</dbReference>
<dbReference type="EMBL" id="VSSQ01001735">
    <property type="protein sequence ID" value="MPM10731.1"/>
    <property type="molecule type" value="Genomic_DNA"/>
</dbReference>
<accession>A0A644X4F4</accession>
<proteinExistence type="predicted"/>
<gene>
    <name evidence="3" type="ORF">SDC9_57065</name>
</gene>
<sequence length="465" mass="51286">MSLDLSNTNLTDVSSLLEKTNLASLDLRGNPISIESYNALSAALPDCAILWSVPVGDERFDSDAAALALSNLPEDAETLLSYFPNLKTVSIAVSNESDYSTLMSLAAAYPNVDFTWNVAFEGETYENSVTSLDLSGKTATIEELTRALSGLPALETVTFDDAAVFSTEDQLALVSAFPNVSFLWNVQLLDDLSVRSDVAELDLRDYTVPDAAAFSDKLQLLPALTRLDMCNCGPTDDEMAAMRARYPGTKFIWMTKVSKWMIRTDIQGFSTGNKRKFPDGMGYYIGKDFEYGNIHAEDFENLKYCTDLVALDVGHCDNIGNIDFIAGLPKLKYLIISLCNLTDISALESQTDLEFLEMTYNYLTDISPIRNCTKLRFLNLSANEVTSIDVYMGLTSLERLWINGNHLTEDQVAELQAALPNTLIKAHPTSNEYALSLWRKGNEGYLTIQAMFGLRAQHQGSVPAG</sequence>
<name>A0A644X4F4_9ZZZZ</name>
<comment type="caution">
    <text evidence="3">The sequence shown here is derived from an EMBL/GenBank/DDBJ whole genome shotgun (WGS) entry which is preliminary data.</text>
</comment>
<dbReference type="SMART" id="SM00368">
    <property type="entry name" value="LRR_RI"/>
    <property type="match status" value="2"/>
</dbReference>
<dbReference type="PROSITE" id="PS51450">
    <property type="entry name" value="LRR"/>
    <property type="match status" value="3"/>
</dbReference>
<keyword evidence="1" id="KW-0433">Leucine-rich repeat</keyword>
<dbReference type="InterPro" id="IPR001611">
    <property type="entry name" value="Leu-rich_rpt"/>
</dbReference>
<dbReference type="InterPro" id="IPR025875">
    <property type="entry name" value="Leu-rich_rpt_4"/>
</dbReference>
<dbReference type="PANTHER" id="PTHR46652">
    <property type="entry name" value="LEUCINE-RICH REPEAT AND IQ DOMAIN-CONTAINING PROTEIN 1-RELATED"/>
    <property type="match status" value="1"/>
</dbReference>
<dbReference type="AlphaFoldDB" id="A0A644X4F4"/>
<dbReference type="Pfam" id="PF12799">
    <property type="entry name" value="LRR_4"/>
    <property type="match status" value="1"/>
</dbReference>
<dbReference type="InterPro" id="IPR050836">
    <property type="entry name" value="SDS22/Internalin_LRR"/>
</dbReference>
<keyword evidence="2" id="KW-0677">Repeat</keyword>
<dbReference type="SUPFAM" id="SSF52058">
    <property type="entry name" value="L domain-like"/>
    <property type="match status" value="1"/>
</dbReference>
<organism evidence="3">
    <name type="scientific">bioreactor metagenome</name>
    <dbReference type="NCBI Taxonomy" id="1076179"/>
    <lineage>
        <taxon>unclassified sequences</taxon>
        <taxon>metagenomes</taxon>
        <taxon>ecological metagenomes</taxon>
    </lineage>
</organism>
<evidence type="ECO:0000313" key="3">
    <source>
        <dbReference type="EMBL" id="MPM10731.1"/>
    </source>
</evidence>
<protein>
    <recommendedName>
        <fullName evidence="4">Internalin-A</fullName>
    </recommendedName>
</protein>
<dbReference type="Gene3D" id="3.80.10.10">
    <property type="entry name" value="Ribonuclease Inhibitor"/>
    <property type="match status" value="2"/>
</dbReference>
<evidence type="ECO:0000256" key="2">
    <source>
        <dbReference type="ARBA" id="ARBA00022737"/>
    </source>
</evidence>
<evidence type="ECO:0008006" key="4">
    <source>
        <dbReference type="Google" id="ProtNLM"/>
    </source>
</evidence>
<evidence type="ECO:0000256" key="1">
    <source>
        <dbReference type="ARBA" id="ARBA00022614"/>
    </source>
</evidence>
<reference evidence="3" key="1">
    <citation type="submission" date="2019-08" db="EMBL/GenBank/DDBJ databases">
        <authorList>
            <person name="Kucharzyk K."/>
            <person name="Murdoch R.W."/>
            <person name="Higgins S."/>
            <person name="Loffler F."/>
        </authorList>
    </citation>
    <scope>NUCLEOTIDE SEQUENCE</scope>
</reference>
<dbReference type="PANTHER" id="PTHR46652:SF3">
    <property type="entry name" value="LEUCINE-RICH REPEAT-CONTAINING PROTEIN 9"/>
    <property type="match status" value="1"/>
</dbReference>